<evidence type="ECO:0000313" key="2">
    <source>
        <dbReference type="Proteomes" id="UP001162501"/>
    </source>
</evidence>
<organism evidence="1 2">
    <name type="scientific">Rangifer tarandus platyrhynchus</name>
    <name type="common">Svalbard reindeer</name>
    <dbReference type="NCBI Taxonomy" id="3082113"/>
    <lineage>
        <taxon>Eukaryota</taxon>
        <taxon>Metazoa</taxon>
        <taxon>Chordata</taxon>
        <taxon>Craniata</taxon>
        <taxon>Vertebrata</taxon>
        <taxon>Euteleostomi</taxon>
        <taxon>Mammalia</taxon>
        <taxon>Eutheria</taxon>
        <taxon>Laurasiatheria</taxon>
        <taxon>Artiodactyla</taxon>
        <taxon>Ruminantia</taxon>
        <taxon>Pecora</taxon>
        <taxon>Cervidae</taxon>
        <taxon>Odocoileinae</taxon>
        <taxon>Rangifer</taxon>
    </lineage>
</organism>
<sequence>MAQEQPRPPAPCPRELAGCGEGGTFLSARLQRGILIRVTVKAKSHMGVVGVLAVSAPGPHHARRCSELLL</sequence>
<dbReference type="EMBL" id="OX596100">
    <property type="protein sequence ID" value="CAM9713731.1"/>
    <property type="molecule type" value="Genomic_DNA"/>
</dbReference>
<proteinExistence type="predicted"/>
<reference evidence="1" key="2">
    <citation type="submission" date="2025-03" db="EMBL/GenBank/DDBJ databases">
        <authorList>
            <consortium name="ELIXIR-Norway"/>
            <consortium name="Elixir Norway"/>
        </authorList>
    </citation>
    <scope>NUCLEOTIDE SEQUENCE</scope>
</reference>
<name>A0AC59YHR9_RANTA</name>
<dbReference type="Proteomes" id="UP001162501">
    <property type="component" value="Chromosome 16"/>
</dbReference>
<gene>
    <name evidence="1" type="ORF">MRATA1EN22A_LOCUS6399</name>
</gene>
<accession>A0AC59YHR9</accession>
<reference evidence="1" key="1">
    <citation type="submission" date="2023-05" db="EMBL/GenBank/DDBJ databases">
        <authorList>
            <consortium name="ELIXIR-Norway"/>
        </authorList>
    </citation>
    <scope>NUCLEOTIDE SEQUENCE</scope>
</reference>
<protein>
    <submittedName>
        <fullName evidence="1">Uncharacterized protein</fullName>
    </submittedName>
</protein>
<evidence type="ECO:0000313" key="1">
    <source>
        <dbReference type="EMBL" id="CAM9713731.1"/>
    </source>
</evidence>